<dbReference type="SMART" id="SM00249">
    <property type="entry name" value="PHD"/>
    <property type="match status" value="1"/>
</dbReference>
<accession>M2LE09</accession>
<dbReference type="InterPro" id="IPR013083">
    <property type="entry name" value="Znf_RING/FYVE/PHD"/>
</dbReference>
<keyword evidence="3" id="KW-0862">Zinc</keyword>
<keyword evidence="2" id="KW-0863">Zinc-finger</keyword>
<dbReference type="EMBL" id="KB445562">
    <property type="protein sequence ID" value="EMC92212.1"/>
    <property type="molecule type" value="Genomic_DNA"/>
</dbReference>
<reference evidence="6 7" key="1">
    <citation type="journal article" date="2012" name="PLoS Pathog.">
        <title>Diverse lifestyles and strategies of plant pathogenesis encoded in the genomes of eighteen Dothideomycetes fungi.</title>
        <authorList>
            <person name="Ohm R.A."/>
            <person name="Feau N."/>
            <person name="Henrissat B."/>
            <person name="Schoch C.L."/>
            <person name="Horwitz B.A."/>
            <person name="Barry K.W."/>
            <person name="Condon B.J."/>
            <person name="Copeland A.C."/>
            <person name="Dhillon B."/>
            <person name="Glaser F."/>
            <person name="Hesse C.N."/>
            <person name="Kosti I."/>
            <person name="LaButti K."/>
            <person name="Lindquist E.A."/>
            <person name="Lucas S."/>
            <person name="Salamov A.A."/>
            <person name="Bradshaw R.E."/>
            <person name="Ciuffetti L."/>
            <person name="Hamelin R.C."/>
            <person name="Kema G.H.J."/>
            <person name="Lawrence C."/>
            <person name="Scott J.A."/>
            <person name="Spatafora J.W."/>
            <person name="Turgeon B.G."/>
            <person name="de Wit P.J.G.M."/>
            <person name="Zhong S."/>
            <person name="Goodwin S.B."/>
            <person name="Grigoriev I.V."/>
        </authorList>
    </citation>
    <scope>NUCLEOTIDE SEQUENCE [LARGE SCALE GENOMIC DNA]</scope>
    <source>
        <strain evidence="6 7">UAMH 10762</strain>
    </source>
</reference>
<evidence type="ECO:0000313" key="7">
    <source>
        <dbReference type="Proteomes" id="UP000011761"/>
    </source>
</evidence>
<evidence type="ECO:0000256" key="1">
    <source>
        <dbReference type="ARBA" id="ARBA00022723"/>
    </source>
</evidence>
<keyword evidence="7" id="KW-1185">Reference proteome</keyword>
<feature type="compositionally biased region" description="Polar residues" evidence="4">
    <location>
        <begin position="228"/>
        <end position="265"/>
    </location>
</feature>
<evidence type="ECO:0000256" key="3">
    <source>
        <dbReference type="ARBA" id="ARBA00022833"/>
    </source>
</evidence>
<dbReference type="InterPro" id="IPR011011">
    <property type="entry name" value="Znf_FYVE_PHD"/>
</dbReference>
<dbReference type="AlphaFoldDB" id="M2LE09"/>
<dbReference type="Proteomes" id="UP000011761">
    <property type="component" value="Unassembled WGS sequence"/>
</dbReference>
<dbReference type="SUPFAM" id="SSF57903">
    <property type="entry name" value="FYVE/PHD zinc finger"/>
    <property type="match status" value="1"/>
</dbReference>
<dbReference type="KEGG" id="bcom:BAUCODRAFT_281987"/>
<sequence>MDVVYGRDEKEVIETTEELDDGIVPVVDIAHTYCVCAAPADGYMVECIKCTKNFHPHCVGKGQSSYYEYQRDDLRDLRRQDDAAHWNAEGTFTCARCDEAARSAARSIAEDERRTATPLKLSLQMESKAHAVQRKRQLERWQAKAGVEMRKTLKNADGDEARQDGIRDEYKLNIVMSGLMNDEEEGRKKLKAPPTLRSSSMRTIAEKPAFGLQKTAEKKSRVGKHVTTRNTTPKSSVHSSATRTPNKTATPDSATGTLASAQQVVLNEPRPNATTLKPQQSTRGFTPWDKADWRAMLAEEKREDTLMDDREEHSEV</sequence>
<feature type="region of interest" description="Disordered" evidence="4">
    <location>
        <begin position="184"/>
        <end position="288"/>
    </location>
</feature>
<dbReference type="GO" id="GO:0008270">
    <property type="term" value="F:zinc ion binding"/>
    <property type="evidence" value="ECO:0007669"/>
    <property type="project" value="UniProtKB-KW"/>
</dbReference>
<keyword evidence="1" id="KW-0479">Metal-binding</keyword>
<feature type="domain" description="Zinc finger PHD-type" evidence="5">
    <location>
        <begin position="33"/>
        <end position="98"/>
    </location>
</feature>
<dbReference type="GeneID" id="19110684"/>
<dbReference type="RefSeq" id="XP_007680659.1">
    <property type="nucleotide sequence ID" value="XM_007682469.1"/>
</dbReference>
<name>M2LE09_BAUPA</name>
<dbReference type="HOGENOM" id="CLU_879937_0_0_1"/>
<gene>
    <name evidence="6" type="ORF">BAUCODRAFT_281987</name>
</gene>
<organism evidence="6 7">
    <name type="scientific">Baudoinia panamericana (strain UAMH 10762)</name>
    <name type="common">Angels' share fungus</name>
    <name type="synonym">Baudoinia compniacensis (strain UAMH 10762)</name>
    <dbReference type="NCBI Taxonomy" id="717646"/>
    <lineage>
        <taxon>Eukaryota</taxon>
        <taxon>Fungi</taxon>
        <taxon>Dikarya</taxon>
        <taxon>Ascomycota</taxon>
        <taxon>Pezizomycotina</taxon>
        <taxon>Dothideomycetes</taxon>
        <taxon>Dothideomycetidae</taxon>
        <taxon>Mycosphaerellales</taxon>
        <taxon>Teratosphaeriaceae</taxon>
        <taxon>Baudoinia</taxon>
    </lineage>
</organism>
<proteinExistence type="predicted"/>
<dbReference type="InterPro" id="IPR001965">
    <property type="entry name" value="Znf_PHD"/>
</dbReference>
<dbReference type="PROSITE" id="PS01359">
    <property type="entry name" value="ZF_PHD_1"/>
    <property type="match status" value="1"/>
</dbReference>
<protein>
    <recommendedName>
        <fullName evidence="5">Zinc finger PHD-type domain-containing protein</fullName>
    </recommendedName>
</protein>
<feature type="compositionally biased region" description="Polar residues" evidence="4">
    <location>
        <begin position="272"/>
        <end position="284"/>
    </location>
</feature>
<dbReference type="InterPro" id="IPR019786">
    <property type="entry name" value="Zinc_finger_PHD-type_CS"/>
</dbReference>
<dbReference type="Gene3D" id="3.30.40.10">
    <property type="entry name" value="Zinc/RING finger domain, C3HC4 (zinc finger)"/>
    <property type="match status" value="1"/>
</dbReference>
<evidence type="ECO:0000259" key="5">
    <source>
        <dbReference type="SMART" id="SM00249"/>
    </source>
</evidence>
<evidence type="ECO:0000256" key="4">
    <source>
        <dbReference type="SAM" id="MobiDB-lite"/>
    </source>
</evidence>
<evidence type="ECO:0000256" key="2">
    <source>
        <dbReference type="ARBA" id="ARBA00022771"/>
    </source>
</evidence>
<evidence type="ECO:0000313" key="6">
    <source>
        <dbReference type="EMBL" id="EMC92212.1"/>
    </source>
</evidence>
<dbReference type="OrthoDB" id="3864178at2759"/>